<evidence type="ECO:0000256" key="2">
    <source>
        <dbReference type="ARBA" id="ARBA00023002"/>
    </source>
</evidence>
<dbReference type="SUPFAM" id="SSF51735">
    <property type="entry name" value="NAD(P)-binding Rossmann-fold domains"/>
    <property type="match status" value="1"/>
</dbReference>
<evidence type="ECO:0000313" key="3">
    <source>
        <dbReference type="EMBL" id="GGP11752.1"/>
    </source>
</evidence>
<proteinExistence type="inferred from homology"/>
<dbReference type="RefSeq" id="WP_268239046.1">
    <property type="nucleotide sequence ID" value="NZ_BMLW01000007.1"/>
</dbReference>
<sequence length="154" mass="16939">MLLSEIQELKVDEWHQMIEVNLKGVLNGTASVLPTMREQKRGMIINVISTASYRVMKGSSVYSATKFAVRAFTEGLRKEESINGIKVSLVAPGPTKTNLLSHTSSNELRDSLDNYVENHGLDAKDIASAIAYQLCMPDGASIDELIISPARKME</sequence>
<dbReference type="Proteomes" id="UP000641206">
    <property type="component" value="Unassembled WGS sequence"/>
</dbReference>
<evidence type="ECO:0008006" key="5">
    <source>
        <dbReference type="Google" id="ProtNLM"/>
    </source>
</evidence>
<dbReference type="Gene3D" id="3.40.50.720">
    <property type="entry name" value="NAD(P)-binding Rossmann-like Domain"/>
    <property type="match status" value="1"/>
</dbReference>
<protein>
    <recommendedName>
        <fullName evidence="5">Oxidoreductase</fullName>
    </recommendedName>
</protein>
<evidence type="ECO:0000313" key="4">
    <source>
        <dbReference type="Proteomes" id="UP000641206"/>
    </source>
</evidence>
<dbReference type="PANTHER" id="PTHR43115">
    <property type="entry name" value="DEHYDROGENASE/REDUCTASE SDR FAMILY MEMBER 11"/>
    <property type="match status" value="1"/>
</dbReference>
<dbReference type="PRINTS" id="PR00081">
    <property type="entry name" value="GDHRDH"/>
</dbReference>
<accession>A0ABQ2NVQ6</accession>
<organism evidence="3 4">
    <name type="scientific">Oceanobacillus neutriphilus</name>
    <dbReference type="NCBI Taxonomy" id="531815"/>
    <lineage>
        <taxon>Bacteria</taxon>
        <taxon>Bacillati</taxon>
        <taxon>Bacillota</taxon>
        <taxon>Bacilli</taxon>
        <taxon>Bacillales</taxon>
        <taxon>Bacillaceae</taxon>
        <taxon>Oceanobacillus</taxon>
    </lineage>
</organism>
<dbReference type="PANTHER" id="PTHR43115:SF4">
    <property type="entry name" value="DEHYDROGENASE_REDUCTASE SDR FAMILY MEMBER 11"/>
    <property type="match status" value="1"/>
</dbReference>
<gene>
    <name evidence="3" type="ORF">GCM10011346_25010</name>
</gene>
<comment type="caution">
    <text evidence="3">The sequence shown here is derived from an EMBL/GenBank/DDBJ whole genome shotgun (WGS) entry which is preliminary data.</text>
</comment>
<dbReference type="Pfam" id="PF00106">
    <property type="entry name" value="adh_short"/>
    <property type="match status" value="1"/>
</dbReference>
<keyword evidence="4" id="KW-1185">Reference proteome</keyword>
<dbReference type="EMBL" id="BMLW01000007">
    <property type="protein sequence ID" value="GGP11752.1"/>
    <property type="molecule type" value="Genomic_DNA"/>
</dbReference>
<dbReference type="InterPro" id="IPR036291">
    <property type="entry name" value="NAD(P)-bd_dom_sf"/>
</dbReference>
<reference evidence="4" key="1">
    <citation type="journal article" date="2019" name="Int. J. Syst. Evol. Microbiol.">
        <title>The Global Catalogue of Microorganisms (GCM) 10K type strain sequencing project: providing services to taxonomists for standard genome sequencing and annotation.</title>
        <authorList>
            <consortium name="The Broad Institute Genomics Platform"/>
            <consortium name="The Broad Institute Genome Sequencing Center for Infectious Disease"/>
            <person name="Wu L."/>
            <person name="Ma J."/>
        </authorList>
    </citation>
    <scope>NUCLEOTIDE SEQUENCE [LARGE SCALE GENOMIC DNA]</scope>
    <source>
        <strain evidence="4">CGMCC 1.7693</strain>
    </source>
</reference>
<evidence type="ECO:0000256" key="1">
    <source>
        <dbReference type="ARBA" id="ARBA00006484"/>
    </source>
</evidence>
<dbReference type="InterPro" id="IPR020904">
    <property type="entry name" value="Sc_DH/Rdtase_CS"/>
</dbReference>
<name>A0ABQ2NVQ6_9BACI</name>
<keyword evidence="2" id="KW-0560">Oxidoreductase</keyword>
<dbReference type="PROSITE" id="PS00061">
    <property type="entry name" value="ADH_SHORT"/>
    <property type="match status" value="1"/>
</dbReference>
<comment type="similarity">
    <text evidence="1">Belongs to the short-chain dehydrogenases/reductases (SDR) family.</text>
</comment>
<dbReference type="InterPro" id="IPR002347">
    <property type="entry name" value="SDR_fam"/>
</dbReference>